<dbReference type="AlphaFoldDB" id="A0A238K7T5"/>
<dbReference type="PANTHER" id="PTHR39962:SF1">
    <property type="entry name" value="LPXI FAMILY PROTEIN"/>
    <property type="match status" value="1"/>
</dbReference>
<sequence length="252" mass="27101">MPKAVASAMPTPPLICALKDVPPSDLIPDHVFRLERLGGLFRMLKAHGVTQVCMCGSISRPDFDWRHLDFATLRLLPSVLRGLRRGDDGALRIAIRLFENAGFEVLAAHDAVPDLLPDGGVPTLCNPTPEAESLATLGDNVSEDQSRQDLGQACIVARNGMCEREDDDGTDALLNRVGQGAKGGILYKAPKPGQDRRADLPVIGPATARGAAQAGLAGIVIEANGVMVLNFEETLRRLDAEGLFLWIRERPV</sequence>
<dbReference type="Proteomes" id="UP000220836">
    <property type="component" value="Unassembled WGS sequence"/>
</dbReference>
<dbReference type="Gene3D" id="3.40.140.80">
    <property type="match status" value="1"/>
</dbReference>
<dbReference type="Pfam" id="PF17930">
    <property type="entry name" value="LpxI_N"/>
    <property type="match status" value="1"/>
</dbReference>
<evidence type="ECO:0000313" key="3">
    <source>
        <dbReference type="EMBL" id="SMX38919.1"/>
    </source>
</evidence>
<dbReference type="InterPro" id="IPR043167">
    <property type="entry name" value="LpxI_C_sf"/>
</dbReference>
<dbReference type="InterPro" id="IPR041255">
    <property type="entry name" value="LpxI_N"/>
</dbReference>
<gene>
    <name evidence="3" type="ORF">PEV8663_01609</name>
</gene>
<evidence type="ECO:0000313" key="4">
    <source>
        <dbReference type="Proteomes" id="UP000220836"/>
    </source>
</evidence>
<accession>A0A238K7T5</accession>
<dbReference type="EMBL" id="FXYH01000004">
    <property type="protein sequence ID" value="SMX38919.1"/>
    <property type="molecule type" value="Genomic_DNA"/>
</dbReference>
<dbReference type="InterPro" id="IPR053174">
    <property type="entry name" value="LpxI"/>
</dbReference>
<feature type="domain" description="LpxI C-terminal" evidence="1">
    <location>
        <begin position="120"/>
        <end position="246"/>
    </location>
</feature>
<evidence type="ECO:0000259" key="1">
    <source>
        <dbReference type="Pfam" id="PF06230"/>
    </source>
</evidence>
<dbReference type="InterPro" id="IPR010415">
    <property type="entry name" value="LpxI_C"/>
</dbReference>
<feature type="domain" description="LpxI N-terminal" evidence="2">
    <location>
        <begin position="10"/>
        <end position="115"/>
    </location>
</feature>
<name>A0A238K7T5_9RHOB</name>
<protein>
    <recommendedName>
        <fullName evidence="5">Phosphatidate cytidylyltransferase</fullName>
    </recommendedName>
</protein>
<dbReference type="Gene3D" id="3.40.50.20">
    <property type="match status" value="1"/>
</dbReference>
<organism evidence="3 4">
    <name type="scientific">Pelagimonas varians</name>
    <dbReference type="NCBI Taxonomy" id="696760"/>
    <lineage>
        <taxon>Bacteria</taxon>
        <taxon>Pseudomonadati</taxon>
        <taxon>Pseudomonadota</taxon>
        <taxon>Alphaproteobacteria</taxon>
        <taxon>Rhodobacterales</taxon>
        <taxon>Roseobacteraceae</taxon>
        <taxon>Pelagimonas</taxon>
    </lineage>
</organism>
<dbReference type="PANTHER" id="PTHR39962">
    <property type="entry name" value="BLL4848 PROTEIN"/>
    <property type="match status" value="1"/>
</dbReference>
<proteinExistence type="predicted"/>
<dbReference type="Pfam" id="PF06230">
    <property type="entry name" value="LpxI_C"/>
    <property type="match status" value="1"/>
</dbReference>
<evidence type="ECO:0008006" key="5">
    <source>
        <dbReference type="Google" id="ProtNLM"/>
    </source>
</evidence>
<keyword evidence="4" id="KW-1185">Reference proteome</keyword>
<reference evidence="3 4" key="1">
    <citation type="submission" date="2017-05" db="EMBL/GenBank/DDBJ databases">
        <authorList>
            <person name="Song R."/>
            <person name="Chenine A.L."/>
            <person name="Ruprecht R.M."/>
        </authorList>
    </citation>
    <scope>NUCLEOTIDE SEQUENCE [LARGE SCALE GENOMIC DNA]</scope>
    <source>
        <strain evidence="3 4">CECT 8663</strain>
    </source>
</reference>
<evidence type="ECO:0000259" key="2">
    <source>
        <dbReference type="Pfam" id="PF17930"/>
    </source>
</evidence>